<evidence type="ECO:0000313" key="2">
    <source>
        <dbReference type="WBParaSite" id="nRc.2.0.1.t13183-RA"/>
    </source>
</evidence>
<dbReference type="AlphaFoldDB" id="A0A915IH45"/>
<accession>A0A915IH45</accession>
<dbReference type="WBParaSite" id="nRc.2.0.1.t13183-RA">
    <property type="protein sequence ID" value="nRc.2.0.1.t13183-RA"/>
    <property type="gene ID" value="nRc.2.0.1.g13183"/>
</dbReference>
<proteinExistence type="predicted"/>
<name>A0A915IH45_ROMCU</name>
<dbReference type="Proteomes" id="UP000887565">
    <property type="component" value="Unplaced"/>
</dbReference>
<keyword evidence="1" id="KW-1185">Reference proteome</keyword>
<reference evidence="2" key="1">
    <citation type="submission" date="2022-11" db="UniProtKB">
        <authorList>
            <consortium name="WormBaseParasite"/>
        </authorList>
    </citation>
    <scope>IDENTIFICATION</scope>
</reference>
<organism evidence="1 2">
    <name type="scientific">Romanomermis culicivorax</name>
    <name type="common">Nematode worm</name>
    <dbReference type="NCBI Taxonomy" id="13658"/>
    <lineage>
        <taxon>Eukaryota</taxon>
        <taxon>Metazoa</taxon>
        <taxon>Ecdysozoa</taxon>
        <taxon>Nematoda</taxon>
        <taxon>Enoplea</taxon>
        <taxon>Dorylaimia</taxon>
        <taxon>Mermithida</taxon>
        <taxon>Mermithoidea</taxon>
        <taxon>Mermithidae</taxon>
        <taxon>Romanomermis</taxon>
    </lineage>
</organism>
<protein>
    <submittedName>
        <fullName evidence="2">Uncharacterized protein</fullName>
    </submittedName>
</protein>
<sequence length="91" mass="10847">MESLTLKFANGNKVAANALNNFFVFNLTEYKKNVENVERYLTKKDVDLIDHGGVILHEWREFIFDSEQAQKLEWYMFYYGKFLNYGTHNIL</sequence>
<evidence type="ECO:0000313" key="1">
    <source>
        <dbReference type="Proteomes" id="UP000887565"/>
    </source>
</evidence>